<sequence>MSNITQALYFSNSSSLGKTELFGSIGEMLELHIRLARDMREWDTSYLNIRDLNLNLILARGQVAKKSSKSAGKGKGASRSTKSRGIKRAAPKAANHNAAASAAPSKVPRRTSAKKGGAKKAGSKKRAAGKRSAKK</sequence>
<feature type="region of interest" description="Disordered" evidence="1">
    <location>
        <begin position="63"/>
        <end position="135"/>
    </location>
</feature>
<dbReference type="InParanoid" id="A0A078AVM7"/>
<dbReference type="AlphaFoldDB" id="A0A078AVM7"/>
<feature type="compositionally biased region" description="Basic residues" evidence="1">
    <location>
        <begin position="81"/>
        <end position="90"/>
    </location>
</feature>
<organism evidence="2 3">
    <name type="scientific">Stylonychia lemnae</name>
    <name type="common">Ciliate</name>
    <dbReference type="NCBI Taxonomy" id="5949"/>
    <lineage>
        <taxon>Eukaryota</taxon>
        <taxon>Sar</taxon>
        <taxon>Alveolata</taxon>
        <taxon>Ciliophora</taxon>
        <taxon>Intramacronucleata</taxon>
        <taxon>Spirotrichea</taxon>
        <taxon>Stichotrichia</taxon>
        <taxon>Sporadotrichida</taxon>
        <taxon>Oxytrichidae</taxon>
        <taxon>Stylonychinae</taxon>
        <taxon>Stylonychia</taxon>
    </lineage>
</organism>
<dbReference type="EMBL" id="CCKQ01014475">
    <property type="protein sequence ID" value="CDW86239.1"/>
    <property type="molecule type" value="Genomic_DNA"/>
</dbReference>
<feature type="compositionally biased region" description="Basic residues" evidence="1">
    <location>
        <begin position="107"/>
        <end position="135"/>
    </location>
</feature>
<name>A0A078AVM7_STYLE</name>
<accession>A0A078AVM7</accession>
<feature type="compositionally biased region" description="Low complexity" evidence="1">
    <location>
        <begin position="91"/>
        <end position="106"/>
    </location>
</feature>
<keyword evidence="3" id="KW-1185">Reference proteome</keyword>
<evidence type="ECO:0000313" key="3">
    <source>
        <dbReference type="Proteomes" id="UP000039865"/>
    </source>
</evidence>
<dbReference type="Proteomes" id="UP000039865">
    <property type="component" value="Unassembled WGS sequence"/>
</dbReference>
<protein>
    <submittedName>
        <fullName evidence="2">Uncharacterized protein</fullName>
    </submittedName>
</protein>
<reference evidence="2 3" key="1">
    <citation type="submission" date="2014-06" db="EMBL/GenBank/DDBJ databases">
        <authorList>
            <person name="Swart Estienne"/>
        </authorList>
    </citation>
    <scope>NUCLEOTIDE SEQUENCE [LARGE SCALE GENOMIC DNA]</scope>
    <source>
        <strain evidence="2 3">130c</strain>
    </source>
</reference>
<proteinExistence type="predicted"/>
<evidence type="ECO:0000313" key="2">
    <source>
        <dbReference type="EMBL" id="CDW86239.1"/>
    </source>
</evidence>
<gene>
    <name evidence="2" type="primary">Contig4392.g4693</name>
    <name evidence="2" type="ORF">STYLEM_15331</name>
</gene>
<evidence type="ECO:0000256" key="1">
    <source>
        <dbReference type="SAM" id="MobiDB-lite"/>
    </source>
</evidence>